<dbReference type="OrthoDB" id="10443295at2759"/>
<dbReference type="EMBL" id="JXTB01000308">
    <property type="protein sequence ID" value="PON46614.1"/>
    <property type="molecule type" value="Genomic_DNA"/>
</dbReference>
<sequence>DEAELEGLCRLIRLPDEIPSPEVDMFLYARLGVVQGRLRLSDFVPNSRRWSLKSWELNDLSHYDNDHDHVGDDDDDNWLLVHDVEVKKADKLIVGFFLGLHPEDGDVIFFICNLPRGSRESDGDDTGESGLNRYHVKRDSFEKICDVPYRDFMMFKYCSSVFTIVHPWLPTKIPELPCV</sequence>
<evidence type="ECO:0000313" key="1">
    <source>
        <dbReference type="EMBL" id="PON46614.1"/>
    </source>
</evidence>
<gene>
    <name evidence="1" type="ORF">PanWU01x14_250440</name>
</gene>
<organism evidence="1 2">
    <name type="scientific">Parasponia andersonii</name>
    <name type="common">Sponia andersonii</name>
    <dbReference type="NCBI Taxonomy" id="3476"/>
    <lineage>
        <taxon>Eukaryota</taxon>
        <taxon>Viridiplantae</taxon>
        <taxon>Streptophyta</taxon>
        <taxon>Embryophyta</taxon>
        <taxon>Tracheophyta</taxon>
        <taxon>Spermatophyta</taxon>
        <taxon>Magnoliopsida</taxon>
        <taxon>eudicotyledons</taxon>
        <taxon>Gunneridae</taxon>
        <taxon>Pentapetalae</taxon>
        <taxon>rosids</taxon>
        <taxon>fabids</taxon>
        <taxon>Rosales</taxon>
        <taxon>Cannabaceae</taxon>
        <taxon>Parasponia</taxon>
    </lineage>
</organism>
<proteinExistence type="predicted"/>
<reference evidence="2" key="1">
    <citation type="submission" date="2016-06" db="EMBL/GenBank/DDBJ databases">
        <title>Parallel loss of symbiosis genes in relatives of nitrogen-fixing non-legume Parasponia.</title>
        <authorList>
            <person name="Van Velzen R."/>
            <person name="Holmer R."/>
            <person name="Bu F."/>
            <person name="Rutten L."/>
            <person name="Van Zeijl A."/>
            <person name="Liu W."/>
            <person name="Santuari L."/>
            <person name="Cao Q."/>
            <person name="Sharma T."/>
            <person name="Shen D."/>
            <person name="Roswanjaya Y."/>
            <person name="Wardhani T."/>
            <person name="Kalhor M.S."/>
            <person name="Jansen J."/>
            <person name="Van den Hoogen J."/>
            <person name="Gungor B."/>
            <person name="Hartog M."/>
            <person name="Hontelez J."/>
            <person name="Verver J."/>
            <person name="Yang W.-C."/>
            <person name="Schijlen E."/>
            <person name="Repin R."/>
            <person name="Schilthuizen M."/>
            <person name="Schranz E."/>
            <person name="Heidstra R."/>
            <person name="Miyata K."/>
            <person name="Fedorova E."/>
            <person name="Kohlen W."/>
            <person name="Bisseling T."/>
            <person name="Smit S."/>
            <person name="Geurts R."/>
        </authorList>
    </citation>
    <scope>NUCLEOTIDE SEQUENCE [LARGE SCALE GENOMIC DNA]</scope>
    <source>
        <strain evidence="2">cv. WU1-14</strain>
    </source>
</reference>
<evidence type="ECO:0000313" key="2">
    <source>
        <dbReference type="Proteomes" id="UP000237105"/>
    </source>
</evidence>
<comment type="caution">
    <text evidence="1">The sequence shown here is derived from an EMBL/GenBank/DDBJ whole genome shotgun (WGS) entry which is preliminary data.</text>
</comment>
<dbReference type="Proteomes" id="UP000237105">
    <property type="component" value="Unassembled WGS sequence"/>
</dbReference>
<protein>
    <submittedName>
        <fullName evidence="1">Uncharacterized protein</fullName>
    </submittedName>
</protein>
<name>A0A2P5BCT8_PARAD</name>
<dbReference type="AlphaFoldDB" id="A0A2P5BCT8"/>
<feature type="non-terminal residue" evidence="1">
    <location>
        <position position="1"/>
    </location>
</feature>
<accession>A0A2P5BCT8</accession>
<keyword evidence="2" id="KW-1185">Reference proteome</keyword>